<dbReference type="Pfam" id="PF24291">
    <property type="entry name" value="Ig_CFAP65"/>
    <property type="match status" value="1"/>
</dbReference>
<feature type="domain" description="MSP" evidence="8">
    <location>
        <begin position="670"/>
        <end position="791"/>
    </location>
</feature>
<dbReference type="InterPro" id="IPR008962">
    <property type="entry name" value="PapD-like_sf"/>
</dbReference>
<evidence type="ECO:0000256" key="1">
    <source>
        <dbReference type="ARBA" id="ARBA00004230"/>
    </source>
</evidence>
<dbReference type="Proteomes" id="UP000663834">
    <property type="component" value="Unassembled WGS sequence"/>
</dbReference>
<feature type="compositionally biased region" description="Acidic residues" evidence="7">
    <location>
        <begin position="1623"/>
        <end position="1633"/>
    </location>
</feature>
<dbReference type="GO" id="GO:0031514">
    <property type="term" value="C:motile cilium"/>
    <property type="evidence" value="ECO:0007669"/>
    <property type="project" value="UniProtKB-SubCell"/>
</dbReference>
<evidence type="ECO:0000256" key="5">
    <source>
        <dbReference type="ARBA" id="ARBA00023069"/>
    </source>
</evidence>
<dbReference type="OrthoDB" id="415597at2759"/>
<evidence type="ECO:0000313" key="10">
    <source>
        <dbReference type="Proteomes" id="UP000663834"/>
    </source>
</evidence>
<comment type="subcellular location">
    <subcellularLocation>
        <location evidence="1">Cell projection</location>
        <location evidence="1">Cilium</location>
        <location evidence="1">Flagellum</location>
    </subcellularLocation>
    <subcellularLocation>
        <location evidence="2">Cytoplasm</location>
    </subcellularLocation>
</comment>
<dbReference type="PANTHER" id="PTHR46127:SF1">
    <property type="entry name" value="CILIA- AND FLAGELLA-ASSOCIATED PROTEIN 65"/>
    <property type="match status" value="1"/>
</dbReference>
<name>A0A815IWQ4_9BILA</name>
<keyword evidence="3" id="KW-0963">Cytoplasm</keyword>
<evidence type="ECO:0000256" key="3">
    <source>
        <dbReference type="ARBA" id="ARBA00022490"/>
    </source>
</evidence>
<accession>A0A815IWQ4</accession>
<dbReference type="Pfam" id="PF22544">
    <property type="entry name" value="HYDIN_VesB_CFA65-like_Ig"/>
    <property type="match status" value="1"/>
</dbReference>
<keyword evidence="4" id="KW-0282">Flagellum</keyword>
<dbReference type="InterPro" id="IPR000535">
    <property type="entry name" value="MSP_dom"/>
</dbReference>
<dbReference type="EMBL" id="CAJNOW010003090">
    <property type="protein sequence ID" value="CAF1371271.1"/>
    <property type="molecule type" value="Genomic_DNA"/>
</dbReference>
<evidence type="ECO:0000259" key="8">
    <source>
        <dbReference type="PROSITE" id="PS50202"/>
    </source>
</evidence>
<keyword evidence="5" id="KW-0969">Cilium</keyword>
<dbReference type="InterPro" id="IPR056305">
    <property type="entry name" value="Ig_CFAP65_10th"/>
</dbReference>
<evidence type="ECO:0000313" key="9">
    <source>
        <dbReference type="EMBL" id="CAF1371271.1"/>
    </source>
</evidence>
<gene>
    <name evidence="9" type="ORF">KQP761_LOCUS8235</name>
</gene>
<dbReference type="InterPro" id="IPR056344">
    <property type="entry name" value="Ig_CFAP65-like_9th"/>
</dbReference>
<organism evidence="9 10">
    <name type="scientific">Rotaria magnacalcarata</name>
    <dbReference type="NCBI Taxonomy" id="392030"/>
    <lineage>
        <taxon>Eukaryota</taxon>
        <taxon>Metazoa</taxon>
        <taxon>Spiralia</taxon>
        <taxon>Gnathifera</taxon>
        <taxon>Rotifera</taxon>
        <taxon>Eurotatoria</taxon>
        <taxon>Bdelloidea</taxon>
        <taxon>Philodinida</taxon>
        <taxon>Philodinidae</taxon>
        <taxon>Rotaria</taxon>
    </lineage>
</organism>
<evidence type="ECO:0000256" key="4">
    <source>
        <dbReference type="ARBA" id="ARBA00022846"/>
    </source>
</evidence>
<reference evidence="9" key="1">
    <citation type="submission" date="2021-02" db="EMBL/GenBank/DDBJ databases">
        <authorList>
            <person name="Nowell W R."/>
        </authorList>
    </citation>
    <scope>NUCLEOTIDE SEQUENCE</scope>
</reference>
<proteinExistence type="predicted"/>
<dbReference type="SUPFAM" id="SSF49354">
    <property type="entry name" value="PapD-like"/>
    <property type="match status" value="1"/>
</dbReference>
<dbReference type="InterPro" id="IPR057467">
    <property type="entry name" value="Ig_CFAP65_8th"/>
</dbReference>
<dbReference type="Pfam" id="PF24507">
    <property type="entry name" value="Ig_CFAP65_4th"/>
    <property type="match status" value="1"/>
</dbReference>
<feature type="region of interest" description="Disordered" evidence="7">
    <location>
        <begin position="1607"/>
        <end position="1635"/>
    </location>
</feature>
<dbReference type="InterPro" id="IPR052614">
    <property type="entry name" value="CFAP65"/>
</dbReference>
<protein>
    <recommendedName>
        <fullName evidence="8">MSP domain-containing protein</fullName>
    </recommendedName>
</protein>
<evidence type="ECO:0000256" key="6">
    <source>
        <dbReference type="ARBA" id="ARBA00023273"/>
    </source>
</evidence>
<dbReference type="InterPro" id="IPR013783">
    <property type="entry name" value="Ig-like_fold"/>
</dbReference>
<dbReference type="GO" id="GO:0005737">
    <property type="term" value="C:cytoplasm"/>
    <property type="evidence" value="ECO:0007669"/>
    <property type="project" value="UniProtKB-SubCell"/>
</dbReference>
<dbReference type="Pfam" id="PF24816">
    <property type="entry name" value="Ig_CFAP65__9th"/>
    <property type="match status" value="1"/>
</dbReference>
<sequence length="1901" mass="217423">MPGLIRLKQPGLSPVQLTNDTTQTLIYRNPNARITWDGIETYKRCIFRNWIPGEEYTEVLTFKNLSGKNVTFTYEVPKTQYFQTIYPRRLTLSQGVTFSLPIQFSPLEKIAYIDELVVYINQTPRRIALAGLLPQYRLSLEPKELDFGYCAIQDIQIRSFKLRNTGDLETSIEWHTSEPFSIEPRDCILPVGGMQAFTCSFQPQWALIYVGTASCIYGNQSVCELRLHGVGKFPHVIVRSDDGAMNENTGNTLICFGDMPINGLLKRELILINQSTFRVPFRIESLPGVAKFDSAFRFGKTEGIIEAGKRQTIPVKFQPKTCEQYYRDFFNVSTQQGNLVTAVVECSGKAMGNIIKINYQKITFGQVLANSKTSRIIEIYNSQAGSSARFQIYTSADSPFHFAIENGTLIGDGSKLSIIITFTPQYPMGYYKIVPILIEHQSPILLELIGTCHSDTGKPPVLNDRFISNFKQQVSRHLALYPFEILGDYLKRGRLVLDGHGSIMETEDTSLINDIKFIKDEHDYIIPPLSNPLKENYLYWFSNEDNTRFEYVTLSETSFIFDQCSLDSTSEWQQSLTITNLTRGKLTLVWFTADSSVFSISPIEAEILPLKSTAFRVIFRPTVVDTFYTKHFEGYVFYKNQRDFTLVPDYGVMAPVQLDLNCVGNTLRVNHEILPICQFDRDVLIFPPIGDQTSIYQTLTLTNNGTTPIIYRFLSSNDEQTPANYFTFKPSRGYVKPGDYTIIIVRYKPIQTNGNNEIYQERIIVRLNERDKFDKVLNVFATQEKARLLIPNDGHIHALTTCIGLSSETRLQLKSLTRSQLEFNWTLDHNISSIRVEPMNGYFKPYEEKDFIITYKPKDEGKISMPAKLNCWVGDRTKQGAEIYHITIHASTRDGYLRASELHRDMGPIALGTSATYDLYITNGGDCLLRYRIYTKQTVLENKRKDNDYSMESEEVSILEFISNPNGLGEVDGKAKICVPCRIHPFSRSYYQIELSYELLDNNNQRLSDHQHHLCTLTVHGVYPHLAFMDILGTQQSAPLSKNLLSKAFNIAKINTLLAKEPTADELTYAINSPREDICSTKVNKYRKTKLENGAPSPLPPLEQPEAIIFNFNAAPINSAPSEVHLLLENCSDLDTTWSFLFPKDLQCELEYWARTGDFTEDELNEMKLQDNKIFSINPKKGTLKKGSNVTITITYKHIFAGQHTLPAIFKVGRGRQIMLNLVGISVEPGERYVQFYSTIHHLLPVELGAQGAPVQQYELWNGGTVPIHFQVDMSQLEQISSSNYGFWVLDCLTPEGTIVPNKSFVTQWVFNPLEAREYVFNIKIDLENCDPALITFTGHGFDKRDVDSDVSKSLVDNNEMTKQLNLDDRLASLTIDRINFGNLPLFTKRRHITFLKNRSNKDSISFIWHVTNPEQVRHIRIQPVRGKIQPRQSLPIKVTFMAIEAPAFHDIDLVCEIYNETTLEQYNLDLKRWETNIQKKWESFEISDDEYKECLRSGTLDDNEKQQSSTVQTQFHQGSTLQMCKTLPPVLVNYELDESNVDRTRRLRANAKRQENTRPQMPIPELLHLAFTARTLVYNEYLDLCPDTSELQKFFVDTCLGGDYGSKTSKRRSKKNEYDPLMSDEDNDEEVELTTNNNSRITVNEEEADLLRNTLSDLLRNLLSDRVFADTLPDMIAETIPYFSQLKYTQTPRNIEQQRRSQESHLLKDYQTNPDEVPMHLHDRSLASSSTDREHLAINRSELIPKAKITKRIPSTPSSMSEFDQQNLDDNEHLKNNPNITALTEDVLENTLWNILQEAYHSEFSLTARPRLIALPPKRQSSSLTRANLQGTLTEDVLENTLWNILQEAYHSEFSLTARPRLIALPPKRQSSSLTRANLQGSSNQFIFPSPPLILTESFD</sequence>
<evidence type="ECO:0000256" key="7">
    <source>
        <dbReference type="SAM" id="MobiDB-lite"/>
    </source>
</evidence>
<dbReference type="PROSITE" id="PS50202">
    <property type="entry name" value="MSP"/>
    <property type="match status" value="1"/>
</dbReference>
<comment type="caution">
    <text evidence="9">The sequence shown here is derived from an EMBL/GenBank/DDBJ whole genome shotgun (WGS) entry which is preliminary data.</text>
</comment>
<dbReference type="Gene3D" id="2.60.40.10">
    <property type="entry name" value="Immunoglobulins"/>
    <property type="match status" value="9"/>
</dbReference>
<dbReference type="PANTHER" id="PTHR46127">
    <property type="entry name" value="CILIA- AND FLAGELLA-ASSOCIATED PROTEIN 65"/>
    <property type="match status" value="1"/>
</dbReference>
<keyword evidence="6" id="KW-0966">Cell projection</keyword>
<evidence type="ECO:0000256" key="2">
    <source>
        <dbReference type="ARBA" id="ARBA00004496"/>
    </source>
</evidence>
<dbReference type="Pfam" id="PF25248">
    <property type="entry name" value="Ig_CFAP65_8th"/>
    <property type="match status" value="1"/>
</dbReference>
<dbReference type="InterPro" id="IPR053879">
    <property type="entry name" value="HYDIN_VesB_CFA65-like_Ig"/>
</dbReference>
<dbReference type="InterPro" id="IPR058536">
    <property type="entry name" value="Ig_CFAP65_4th"/>
</dbReference>